<evidence type="ECO:0000259" key="5">
    <source>
        <dbReference type="PROSITE" id="PS50977"/>
    </source>
</evidence>
<sequence length="204" mass="22421">MATRGTGAGSAIGSRADEQRQRILDAAVAVFSRRGYGAASMNDVAAQVGLSKPTLYHYVRTKQDLLVAVYEEVLDESLRSAREIVAGAPTTREAVRALIVERVRYTCEHRDLLTICFHEESALPEELAAPILERRREFERVVRDAVEAHLHETGRTLPMALGVYVNTCLGAANWTYKWFDPAGPRSARELGEDVAGVLLGILDG</sequence>
<name>A0ABU8M3U3_9PSEU</name>
<dbReference type="Pfam" id="PF17932">
    <property type="entry name" value="TetR_C_24"/>
    <property type="match status" value="1"/>
</dbReference>
<dbReference type="PROSITE" id="PS50977">
    <property type="entry name" value="HTH_TETR_2"/>
    <property type="match status" value="1"/>
</dbReference>
<reference evidence="6 7" key="1">
    <citation type="submission" date="2024-03" db="EMBL/GenBank/DDBJ databases">
        <title>Actinomycetospora sp. OC33-EN07, a novel actinomycete isolated from wild orchid (Aerides multiflora).</title>
        <authorList>
            <person name="Suriyachadkun C."/>
        </authorList>
    </citation>
    <scope>NUCLEOTIDE SEQUENCE [LARGE SCALE GENOMIC DNA]</scope>
    <source>
        <strain evidence="6 7">OC33-EN07</strain>
    </source>
</reference>
<dbReference type="SUPFAM" id="SSF46689">
    <property type="entry name" value="Homeodomain-like"/>
    <property type="match status" value="1"/>
</dbReference>
<evidence type="ECO:0000256" key="1">
    <source>
        <dbReference type="ARBA" id="ARBA00023015"/>
    </source>
</evidence>
<dbReference type="PANTHER" id="PTHR30055:SF234">
    <property type="entry name" value="HTH-TYPE TRANSCRIPTIONAL REGULATOR BETI"/>
    <property type="match status" value="1"/>
</dbReference>
<evidence type="ECO:0000256" key="3">
    <source>
        <dbReference type="ARBA" id="ARBA00023163"/>
    </source>
</evidence>
<evidence type="ECO:0000256" key="2">
    <source>
        <dbReference type="ARBA" id="ARBA00023125"/>
    </source>
</evidence>
<evidence type="ECO:0000256" key="4">
    <source>
        <dbReference type="PROSITE-ProRule" id="PRU00335"/>
    </source>
</evidence>
<dbReference type="InterPro" id="IPR041490">
    <property type="entry name" value="KstR2_TetR_C"/>
</dbReference>
<dbReference type="InterPro" id="IPR023772">
    <property type="entry name" value="DNA-bd_HTH_TetR-type_CS"/>
</dbReference>
<keyword evidence="2 4" id="KW-0238">DNA-binding</keyword>
<comment type="caution">
    <text evidence="6">The sequence shown here is derived from an EMBL/GenBank/DDBJ whole genome shotgun (WGS) entry which is preliminary data.</text>
</comment>
<evidence type="ECO:0000313" key="7">
    <source>
        <dbReference type="Proteomes" id="UP001369736"/>
    </source>
</evidence>
<dbReference type="Proteomes" id="UP001369736">
    <property type="component" value="Unassembled WGS sequence"/>
</dbReference>
<dbReference type="InterPro" id="IPR001647">
    <property type="entry name" value="HTH_TetR"/>
</dbReference>
<dbReference type="RefSeq" id="WP_337702747.1">
    <property type="nucleotide sequence ID" value="NZ_JBBEGM010000003.1"/>
</dbReference>
<keyword evidence="3" id="KW-0804">Transcription</keyword>
<dbReference type="Pfam" id="PF00440">
    <property type="entry name" value="TetR_N"/>
    <property type="match status" value="1"/>
</dbReference>
<accession>A0ABU8M3U3</accession>
<feature type="DNA-binding region" description="H-T-H motif" evidence="4">
    <location>
        <begin position="40"/>
        <end position="59"/>
    </location>
</feature>
<proteinExistence type="predicted"/>
<dbReference type="PANTHER" id="PTHR30055">
    <property type="entry name" value="HTH-TYPE TRANSCRIPTIONAL REGULATOR RUTR"/>
    <property type="match status" value="1"/>
</dbReference>
<dbReference type="PROSITE" id="PS01081">
    <property type="entry name" value="HTH_TETR_1"/>
    <property type="match status" value="1"/>
</dbReference>
<dbReference type="Gene3D" id="1.10.10.60">
    <property type="entry name" value="Homeodomain-like"/>
    <property type="match status" value="1"/>
</dbReference>
<organism evidence="6 7">
    <name type="scientific">Actinomycetospora flava</name>
    <dbReference type="NCBI Taxonomy" id="3129232"/>
    <lineage>
        <taxon>Bacteria</taxon>
        <taxon>Bacillati</taxon>
        <taxon>Actinomycetota</taxon>
        <taxon>Actinomycetes</taxon>
        <taxon>Pseudonocardiales</taxon>
        <taxon>Pseudonocardiaceae</taxon>
        <taxon>Actinomycetospora</taxon>
    </lineage>
</organism>
<dbReference type="Gene3D" id="1.10.357.10">
    <property type="entry name" value="Tetracycline Repressor, domain 2"/>
    <property type="match status" value="1"/>
</dbReference>
<feature type="domain" description="HTH tetR-type" evidence="5">
    <location>
        <begin position="17"/>
        <end position="77"/>
    </location>
</feature>
<dbReference type="EMBL" id="JBBEGM010000003">
    <property type="protein sequence ID" value="MEJ2861761.1"/>
    <property type="molecule type" value="Genomic_DNA"/>
</dbReference>
<dbReference type="InterPro" id="IPR036271">
    <property type="entry name" value="Tet_transcr_reg_TetR-rel_C_sf"/>
</dbReference>
<evidence type="ECO:0000313" key="6">
    <source>
        <dbReference type="EMBL" id="MEJ2861761.1"/>
    </source>
</evidence>
<dbReference type="InterPro" id="IPR009057">
    <property type="entry name" value="Homeodomain-like_sf"/>
</dbReference>
<dbReference type="InterPro" id="IPR050109">
    <property type="entry name" value="HTH-type_TetR-like_transc_reg"/>
</dbReference>
<dbReference type="PRINTS" id="PR00455">
    <property type="entry name" value="HTHTETR"/>
</dbReference>
<dbReference type="SUPFAM" id="SSF48498">
    <property type="entry name" value="Tetracyclin repressor-like, C-terminal domain"/>
    <property type="match status" value="1"/>
</dbReference>
<protein>
    <submittedName>
        <fullName evidence="6">TetR/AcrR family transcriptional regulator</fullName>
    </submittedName>
</protein>
<keyword evidence="1" id="KW-0805">Transcription regulation</keyword>
<gene>
    <name evidence="6" type="ORF">WCD58_11375</name>
</gene>
<keyword evidence="7" id="KW-1185">Reference proteome</keyword>